<evidence type="ECO:0000313" key="2">
    <source>
        <dbReference type="Proteomes" id="UP000249890"/>
    </source>
</evidence>
<dbReference type="Proteomes" id="UP000249890">
    <property type="component" value="Chromosome"/>
</dbReference>
<sequence length="234" mass="26989">MSMDIYQKCMLLLEQRTVICEGIKTGFKRHQLYLELFSDIVTDTSIPKNRYDLVNTEVMNSIEKHPHLQIEFEKKKSGFHPYIVLREKLRNISVLVLPLATKKDMFDSASTYRMNFSVSNIPRLIEEGLPEDSPDIDIQYQRAMHPLGTENYPFGLIVVYDPHNGAIREGALLPDHTDWIFLEDTTSMVLSNSLDNVTPINVYENSDDIKIPFKETAHQTDEDIPLKLKFDPSV</sequence>
<keyword evidence="2" id="KW-1185">Reference proteome</keyword>
<protein>
    <submittedName>
        <fullName evidence="1">Uncharacterized protein</fullName>
    </submittedName>
</protein>
<dbReference type="KEGG" id="pdh:B9T62_36030"/>
<proteinExistence type="predicted"/>
<evidence type="ECO:0000313" key="1">
    <source>
        <dbReference type="EMBL" id="ASA25670.1"/>
    </source>
</evidence>
<organism evidence="1 2">
    <name type="scientific">Paenibacillus donghaensis</name>
    <dbReference type="NCBI Taxonomy" id="414771"/>
    <lineage>
        <taxon>Bacteria</taxon>
        <taxon>Bacillati</taxon>
        <taxon>Bacillota</taxon>
        <taxon>Bacilli</taxon>
        <taxon>Bacillales</taxon>
        <taxon>Paenibacillaceae</taxon>
        <taxon>Paenibacillus</taxon>
    </lineage>
</organism>
<dbReference type="OrthoDB" id="2972561at2"/>
<dbReference type="EMBL" id="CP021780">
    <property type="protein sequence ID" value="ASA25670.1"/>
    <property type="molecule type" value="Genomic_DNA"/>
</dbReference>
<dbReference type="RefSeq" id="WP_087919631.1">
    <property type="nucleotide sequence ID" value="NZ_CP021780.1"/>
</dbReference>
<accession>A0A2Z2KPJ9</accession>
<name>A0A2Z2KPJ9_9BACL</name>
<gene>
    <name evidence="1" type="ORF">B9T62_36030</name>
</gene>
<reference evidence="1 2" key="1">
    <citation type="submission" date="2017-06" db="EMBL/GenBank/DDBJ databases">
        <title>Complete genome sequence of Paenibacillus donghaensis KCTC 13049T isolated from East Sea sediment, South Korea.</title>
        <authorList>
            <person name="Jung B.K."/>
            <person name="Hong S.-J."/>
            <person name="Shin J.-H."/>
        </authorList>
    </citation>
    <scope>NUCLEOTIDE SEQUENCE [LARGE SCALE GENOMIC DNA]</scope>
    <source>
        <strain evidence="1 2">KCTC 13049</strain>
    </source>
</reference>
<dbReference type="AlphaFoldDB" id="A0A2Z2KPJ9"/>